<dbReference type="RefSeq" id="WP_280943457.1">
    <property type="nucleotide sequence ID" value="NZ_JARYGX010000025.1"/>
</dbReference>
<sequence>MQEDGSSYVLDFLVSGHTAGAQAIVEWNAYRYEALPGGAVMLGNSRRGYGEEGARRFLINEVKPRRPAWILELAQLEMPRIALPSP</sequence>
<evidence type="ECO:0000313" key="2">
    <source>
        <dbReference type="Proteomes" id="UP001160550"/>
    </source>
</evidence>
<keyword evidence="2" id="KW-1185">Reference proteome</keyword>
<reference evidence="1" key="1">
    <citation type="journal article" date="2007" name="Int. J. Syst. Evol. Microbiol.">
        <title>Luteimonas composti sp. nov., a moderately thermophilic bacterium isolated from food waste.</title>
        <authorList>
            <person name="Young C.C."/>
            <person name="Kampfer P."/>
            <person name="Chen W.M."/>
            <person name="Yen W.S."/>
            <person name="Arun A.B."/>
            <person name="Lai W.A."/>
            <person name="Shen F.T."/>
            <person name="Rekha P.D."/>
            <person name="Lin K.Y."/>
            <person name="Chou J.H."/>
        </authorList>
    </citation>
    <scope>NUCLEOTIDE SEQUENCE</scope>
    <source>
        <strain evidence="1">CC-YY355</strain>
    </source>
</reference>
<name>A0ABT6MVB1_9GAMM</name>
<evidence type="ECO:0000313" key="1">
    <source>
        <dbReference type="EMBL" id="MDH7454240.1"/>
    </source>
</evidence>
<proteinExistence type="predicted"/>
<gene>
    <name evidence="1" type="ORF">QF205_14345</name>
</gene>
<dbReference type="Proteomes" id="UP001160550">
    <property type="component" value="Unassembled WGS sequence"/>
</dbReference>
<comment type="caution">
    <text evidence="1">The sequence shown here is derived from an EMBL/GenBank/DDBJ whole genome shotgun (WGS) entry which is preliminary data.</text>
</comment>
<organism evidence="1 2">
    <name type="scientific">Luteimonas composti</name>
    <dbReference type="NCBI Taxonomy" id="398257"/>
    <lineage>
        <taxon>Bacteria</taxon>
        <taxon>Pseudomonadati</taxon>
        <taxon>Pseudomonadota</taxon>
        <taxon>Gammaproteobacteria</taxon>
        <taxon>Lysobacterales</taxon>
        <taxon>Lysobacteraceae</taxon>
        <taxon>Luteimonas</taxon>
    </lineage>
</organism>
<protein>
    <submittedName>
        <fullName evidence="1">Uncharacterized protein</fullName>
    </submittedName>
</protein>
<reference evidence="1" key="2">
    <citation type="submission" date="2023-04" db="EMBL/GenBank/DDBJ databases">
        <authorList>
            <person name="Sun J.-Q."/>
        </authorList>
    </citation>
    <scope>NUCLEOTIDE SEQUENCE</scope>
    <source>
        <strain evidence="1">CC-YY355</strain>
    </source>
</reference>
<accession>A0ABT6MVB1</accession>
<dbReference type="EMBL" id="JARYGX010000025">
    <property type="protein sequence ID" value="MDH7454240.1"/>
    <property type="molecule type" value="Genomic_DNA"/>
</dbReference>